<feature type="binding site" evidence="6">
    <location>
        <position position="291"/>
    </location>
    <ligand>
        <name>substrate</name>
    </ligand>
</feature>
<evidence type="ECO:0000256" key="5">
    <source>
        <dbReference type="ARBA" id="ARBA00049534"/>
    </source>
</evidence>
<dbReference type="GO" id="GO:0006543">
    <property type="term" value="P:L-glutamine catabolic process"/>
    <property type="evidence" value="ECO:0007669"/>
    <property type="project" value="TreeGrafter"/>
</dbReference>
<comment type="subunit">
    <text evidence="2 6">Homotetramer.</text>
</comment>
<feature type="binding site" evidence="6">
    <location>
        <position position="273"/>
    </location>
    <ligand>
        <name>substrate</name>
    </ligand>
</feature>
<dbReference type="GO" id="GO:0006537">
    <property type="term" value="P:glutamate biosynthetic process"/>
    <property type="evidence" value="ECO:0007669"/>
    <property type="project" value="TreeGrafter"/>
</dbReference>
<dbReference type="SUPFAM" id="SSF56601">
    <property type="entry name" value="beta-lactamase/transpeptidase-like"/>
    <property type="match status" value="1"/>
</dbReference>
<evidence type="ECO:0000313" key="7">
    <source>
        <dbReference type="EMBL" id="VHO03021.1"/>
    </source>
</evidence>
<dbReference type="EMBL" id="CAAJGR010000078">
    <property type="protein sequence ID" value="VHO03021.1"/>
    <property type="molecule type" value="Genomic_DNA"/>
</dbReference>
<dbReference type="HAMAP" id="MF_00313">
    <property type="entry name" value="Glutaminase"/>
    <property type="match status" value="1"/>
</dbReference>
<evidence type="ECO:0000256" key="4">
    <source>
        <dbReference type="ARBA" id="ARBA00022801"/>
    </source>
</evidence>
<dbReference type="InterPro" id="IPR015868">
    <property type="entry name" value="Glutaminase"/>
</dbReference>
<keyword evidence="6" id="KW-0007">Acetylation</keyword>
<dbReference type="PANTHER" id="PTHR12544">
    <property type="entry name" value="GLUTAMINASE"/>
    <property type="match status" value="1"/>
</dbReference>
<sequence>MIATNLKLSVILPMVVSNNSPHLIIRARPMKANTDLTALLQQLLDQCQPLYSQGKVADYIPALAQVAPQQAAVAIATLDGQIYSAGAATQPFSLQSISKIFGLVMAMNRLGDELWQRVNMEPSGQPFNSIVQLEWEQGIPRNPVINAGAILVADVLVSHYSASKTAFLTFLRRLTSVETIYADQQVYLSELEHGNRNAALAYLMKSFGNIEAEVPQVLEHYFHQCAMAINCQQLSRALLFLANRGVQPHSNEQICSRRDAHRVNAILSTSGMYDQSGEFAFKVGLPAKSGVGGAIVAIVPQFGVITAWSPPLNRFGNSVVAMQLISQLAEELGLSLF</sequence>
<protein>
    <recommendedName>
        <fullName evidence="3 6">Glutaminase</fullName>
        <ecNumber evidence="3 6">3.5.1.2</ecNumber>
    </recommendedName>
</protein>
<feature type="binding site" evidence="6">
    <location>
        <position position="96"/>
    </location>
    <ligand>
        <name>substrate</name>
    </ligand>
</feature>
<dbReference type="FunFam" id="3.40.710.10:FF:000005">
    <property type="entry name" value="Glutaminase"/>
    <property type="match status" value="1"/>
</dbReference>
<reference evidence="7" key="1">
    <citation type="submission" date="2019-04" db="EMBL/GenBank/DDBJ databases">
        <authorList>
            <person name="Brambilla D."/>
        </authorList>
    </citation>
    <scope>NUCLEOTIDE SEQUENCE</scope>
    <source>
        <strain evidence="7">BAL1</strain>
    </source>
</reference>
<dbReference type="NCBIfam" id="TIGR03814">
    <property type="entry name" value="Gln_ase"/>
    <property type="match status" value="1"/>
</dbReference>
<dbReference type="NCBIfam" id="NF002133">
    <property type="entry name" value="PRK00971.1-2"/>
    <property type="match status" value="1"/>
</dbReference>
<evidence type="ECO:0000256" key="1">
    <source>
        <dbReference type="ARBA" id="ARBA00011076"/>
    </source>
</evidence>
<organism evidence="7">
    <name type="scientific">Rheinheimera sp. BAL341</name>
    <dbReference type="NCBI Taxonomy" id="1708203"/>
    <lineage>
        <taxon>Bacteria</taxon>
        <taxon>Pseudomonadati</taxon>
        <taxon>Pseudomonadota</taxon>
        <taxon>Gammaproteobacteria</taxon>
        <taxon>Chromatiales</taxon>
        <taxon>Chromatiaceae</taxon>
        <taxon>Rheinheimera</taxon>
    </lineage>
</organism>
<evidence type="ECO:0000256" key="6">
    <source>
        <dbReference type="HAMAP-Rule" id="MF_00313"/>
    </source>
</evidence>
<dbReference type="GO" id="GO:0004359">
    <property type="term" value="F:glutaminase activity"/>
    <property type="evidence" value="ECO:0007669"/>
    <property type="project" value="UniProtKB-UniRule"/>
</dbReference>
<feature type="binding site" evidence="6">
    <location>
        <position position="190"/>
    </location>
    <ligand>
        <name>substrate</name>
    </ligand>
</feature>
<dbReference type="AlphaFoldDB" id="A0A486XMP7"/>
<feature type="binding site" evidence="6">
    <location>
        <position position="197"/>
    </location>
    <ligand>
        <name>substrate</name>
    </ligand>
</feature>
<keyword evidence="4 6" id="KW-0378">Hydrolase</keyword>
<dbReference type="NCBIfam" id="NF002132">
    <property type="entry name" value="PRK00971.1-1"/>
    <property type="match status" value="1"/>
</dbReference>
<dbReference type="InterPro" id="IPR012338">
    <property type="entry name" value="Beta-lactam/transpept-like"/>
</dbReference>
<gene>
    <name evidence="6" type="primary">glsA</name>
    <name evidence="7" type="ORF">BAL341_1171</name>
</gene>
<dbReference type="PANTHER" id="PTHR12544:SF29">
    <property type="entry name" value="GLUTAMINASE"/>
    <property type="match status" value="1"/>
</dbReference>
<feature type="binding site" evidence="6">
    <location>
        <position position="146"/>
    </location>
    <ligand>
        <name>substrate</name>
    </ligand>
</feature>
<comment type="catalytic activity">
    <reaction evidence="5 6">
        <text>L-glutamine + H2O = L-glutamate + NH4(+)</text>
        <dbReference type="Rhea" id="RHEA:15889"/>
        <dbReference type="ChEBI" id="CHEBI:15377"/>
        <dbReference type="ChEBI" id="CHEBI:28938"/>
        <dbReference type="ChEBI" id="CHEBI:29985"/>
        <dbReference type="ChEBI" id="CHEBI:58359"/>
        <dbReference type="EC" id="3.5.1.2"/>
    </reaction>
</comment>
<feature type="binding site" evidence="6">
    <location>
        <position position="221"/>
    </location>
    <ligand>
        <name>substrate</name>
    </ligand>
</feature>
<evidence type="ECO:0000256" key="3">
    <source>
        <dbReference type="ARBA" id="ARBA00012918"/>
    </source>
</evidence>
<evidence type="ECO:0000256" key="2">
    <source>
        <dbReference type="ARBA" id="ARBA00011881"/>
    </source>
</evidence>
<name>A0A486XMP7_9GAMM</name>
<dbReference type="Pfam" id="PF04960">
    <property type="entry name" value="Glutaminase"/>
    <property type="match status" value="1"/>
</dbReference>
<proteinExistence type="inferred from homology"/>
<comment type="similarity">
    <text evidence="1 6">Belongs to the glutaminase family.</text>
</comment>
<accession>A0A486XMP7</accession>
<dbReference type="EC" id="3.5.1.2" evidence="3 6"/>
<dbReference type="Gene3D" id="3.40.710.10">
    <property type="entry name" value="DD-peptidase/beta-lactamase superfamily"/>
    <property type="match status" value="1"/>
</dbReference>